<proteinExistence type="predicted"/>
<sequence>KQVIAAKETREKRDFLKSYSLSKKYIRLCSFRKTLLDLFWYTEINEPRVLIPTLSRPRSL</sequence>
<protein>
    <submittedName>
        <fullName evidence="1">Putative ovule protein</fullName>
    </submittedName>
</protein>
<dbReference type="EMBL" id="GEDG01030785">
    <property type="protein sequence ID" value="JAP11738.1"/>
    <property type="molecule type" value="Transcribed_RNA"/>
</dbReference>
<accession>A0A0V0GUY9</accession>
<organism evidence="1">
    <name type="scientific">Solanum chacoense</name>
    <name type="common">Chaco potato</name>
    <dbReference type="NCBI Taxonomy" id="4108"/>
    <lineage>
        <taxon>Eukaryota</taxon>
        <taxon>Viridiplantae</taxon>
        <taxon>Streptophyta</taxon>
        <taxon>Embryophyta</taxon>
        <taxon>Tracheophyta</taxon>
        <taxon>Spermatophyta</taxon>
        <taxon>Magnoliopsida</taxon>
        <taxon>eudicotyledons</taxon>
        <taxon>Gunneridae</taxon>
        <taxon>Pentapetalae</taxon>
        <taxon>asterids</taxon>
        <taxon>lamiids</taxon>
        <taxon>Solanales</taxon>
        <taxon>Solanaceae</taxon>
        <taxon>Solanoideae</taxon>
        <taxon>Solaneae</taxon>
        <taxon>Solanum</taxon>
    </lineage>
</organism>
<name>A0A0V0GUY9_SOLCH</name>
<dbReference type="AlphaFoldDB" id="A0A0V0GUY9"/>
<evidence type="ECO:0000313" key="1">
    <source>
        <dbReference type="EMBL" id="JAP11738.1"/>
    </source>
</evidence>
<reference evidence="1" key="1">
    <citation type="submission" date="2015-12" db="EMBL/GenBank/DDBJ databases">
        <title>Gene expression during late stages of embryo sac development: a critical building block for successful pollen-pistil interactions.</title>
        <authorList>
            <person name="Liu Y."/>
            <person name="Joly V."/>
            <person name="Sabar M."/>
            <person name="Matton D.P."/>
        </authorList>
    </citation>
    <scope>NUCLEOTIDE SEQUENCE</scope>
</reference>
<feature type="non-terminal residue" evidence="1">
    <location>
        <position position="1"/>
    </location>
</feature>